<proteinExistence type="predicted"/>
<dbReference type="Pfam" id="PF13873">
    <property type="entry name" value="Myb_DNA-bind_5"/>
    <property type="match status" value="1"/>
</dbReference>
<dbReference type="EMBL" id="JAWZYT010001231">
    <property type="protein sequence ID" value="KAK4314322.1"/>
    <property type="molecule type" value="Genomic_DNA"/>
</dbReference>
<feature type="domain" description="Myb/SANT-like DNA-binding" evidence="5">
    <location>
        <begin position="82"/>
        <end position="159"/>
    </location>
</feature>
<reference evidence="6" key="1">
    <citation type="submission" date="2023-11" db="EMBL/GenBank/DDBJ databases">
        <title>Genome assemblies of two species of porcelain crab, Petrolisthes cinctipes and Petrolisthes manimaculis (Anomura: Porcellanidae).</title>
        <authorList>
            <person name="Angst P."/>
        </authorList>
    </citation>
    <scope>NUCLEOTIDE SEQUENCE</scope>
    <source>
        <strain evidence="6">PB745_02</strain>
        <tissue evidence="6">Gill</tissue>
    </source>
</reference>
<evidence type="ECO:0000256" key="4">
    <source>
        <dbReference type="SAM" id="MobiDB-lite"/>
    </source>
</evidence>
<organism evidence="6 7">
    <name type="scientific">Petrolisthes manimaculis</name>
    <dbReference type="NCBI Taxonomy" id="1843537"/>
    <lineage>
        <taxon>Eukaryota</taxon>
        <taxon>Metazoa</taxon>
        <taxon>Ecdysozoa</taxon>
        <taxon>Arthropoda</taxon>
        <taxon>Crustacea</taxon>
        <taxon>Multicrustacea</taxon>
        <taxon>Malacostraca</taxon>
        <taxon>Eumalacostraca</taxon>
        <taxon>Eucarida</taxon>
        <taxon>Decapoda</taxon>
        <taxon>Pleocyemata</taxon>
        <taxon>Anomura</taxon>
        <taxon>Galatheoidea</taxon>
        <taxon>Porcellanidae</taxon>
        <taxon>Petrolisthes</taxon>
    </lineage>
</organism>
<evidence type="ECO:0000256" key="3">
    <source>
        <dbReference type="ARBA" id="ARBA00025466"/>
    </source>
</evidence>
<keyword evidence="7" id="KW-1185">Reference proteome</keyword>
<evidence type="ECO:0000259" key="5">
    <source>
        <dbReference type="Pfam" id="PF13873"/>
    </source>
</evidence>
<comment type="subunit">
    <text evidence="1">Self-associates forming complexes of several hundred monomers.</text>
</comment>
<protein>
    <recommendedName>
        <fullName evidence="2">Regulatory protein zeste</fullName>
    </recommendedName>
</protein>
<dbReference type="InterPro" id="IPR028002">
    <property type="entry name" value="Myb_DNA-bind_5"/>
</dbReference>
<accession>A0AAE1PWB9</accession>
<evidence type="ECO:0000313" key="7">
    <source>
        <dbReference type="Proteomes" id="UP001292094"/>
    </source>
</evidence>
<evidence type="ECO:0000256" key="1">
    <source>
        <dbReference type="ARBA" id="ARBA00011764"/>
    </source>
</evidence>
<evidence type="ECO:0000256" key="2">
    <source>
        <dbReference type="ARBA" id="ARBA00016807"/>
    </source>
</evidence>
<feature type="region of interest" description="Disordered" evidence="4">
    <location>
        <begin position="1"/>
        <end position="26"/>
    </location>
</feature>
<sequence>MKKNQQNKSKRDSSEGLQENTCMDSEPHVIVEMIKEEEEEEMEECKPTTTTTTAAAQRIVHHHQMSTIDHSIASSVRPQRFRKPNYTEVEKKLIFSLLLPHLEMVENKSLDRKILREKYELWEQVTKRYNAAILASGNTLVTRNIEDLRTFWKNARRKNQLQEYLVSDVNLIPNNQGAKLTDLDNRLPVPLDSRQSAKHNQTVWRVDD</sequence>
<evidence type="ECO:0000313" key="6">
    <source>
        <dbReference type="EMBL" id="KAK4314322.1"/>
    </source>
</evidence>
<name>A0AAE1PWB9_9EUCA</name>
<comment type="caution">
    <text evidence="6">The sequence shown here is derived from an EMBL/GenBank/DDBJ whole genome shotgun (WGS) entry which is preliminary data.</text>
</comment>
<dbReference type="AlphaFoldDB" id="A0AAE1PWB9"/>
<comment type="function">
    <text evidence="3">Involved in transvection phenomena (= synapsis-dependent gene expression), where the synaptic pairing of chromosomes carrying genes with which zeste interacts influences the expression of these genes. Zeste binds to DNA and stimulates transcription from a nearby promoter.</text>
</comment>
<gene>
    <name evidence="6" type="ORF">Pmani_014390</name>
</gene>
<dbReference type="Proteomes" id="UP001292094">
    <property type="component" value="Unassembled WGS sequence"/>
</dbReference>